<keyword evidence="12" id="KW-1185">Reference proteome</keyword>
<evidence type="ECO:0000259" key="9">
    <source>
        <dbReference type="Pfam" id="PF02728"/>
    </source>
</evidence>
<comment type="caution">
    <text evidence="11">The sequence shown here is derived from an EMBL/GenBank/DDBJ whole genome shotgun (WGS) entry which is preliminary data.</text>
</comment>
<organism evidence="11 12">
    <name type="scientific">Thermostichus vulcanus str. 'Rupite'</name>
    <dbReference type="NCBI Taxonomy" id="2813851"/>
    <lineage>
        <taxon>Bacteria</taxon>
        <taxon>Bacillati</taxon>
        <taxon>Cyanobacteriota</taxon>
        <taxon>Cyanophyceae</taxon>
        <taxon>Thermostichales</taxon>
        <taxon>Thermostichaceae</taxon>
        <taxon>Thermostichus</taxon>
    </lineage>
</organism>
<dbReference type="InterPro" id="IPR054157">
    <property type="entry name" value="AGAO-like_N2"/>
</dbReference>
<evidence type="ECO:0000256" key="5">
    <source>
        <dbReference type="ARBA" id="ARBA00023008"/>
    </source>
</evidence>
<evidence type="ECO:0000256" key="1">
    <source>
        <dbReference type="ARBA" id="ARBA00007983"/>
    </source>
</evidence>
<evidence type="ECO:0000256" key="2">
    <source>
        <dbReference type="ARBA" id="ARBA00022723"/>
    </source>
</evidence>
<evidence type="ECO:0000313" key="12">
    <source>
        <dbReference type="Proteomes" id="UP000830835"/>
    </source>
</evidence>
<dbReference type="InterPro" id="IPR036460">
    <property type="entry name" value="Cu_amine_oxidase_C_sf"/>
</dbReference>
<dbReference type="InterPro" id="IPR049948">
    <property type="entry name" value="Cu_Am_ox_TPQ-bd"/>
</dbReference>
<evidence type="ECO:0000256" key="6">
    <source>
        <dbReference type="RuleBase" id="RU000672"/>
    </source>
</evidence>
<accession>A0ABT0C697</accession>
<dbReference type="Pfam" id="PF01179">
    <property type="entry name" value="Cu_amine_oxid"/>
    <property type="match status" value="1"/>
</dbReference>
<feature type="domain" description="AGAO-like N2" evidence="10">
    <location>
        <begin position="34"/>
        <end position="109"/>
    </location>
</feature>
<sequence length="669" mass="76368">MPRLSTQCAEGTSARTEASQQPLSPQQHPLDPLTPEEIQSAVSILRQQQSITREWRFATIQLQEPDRRWMSTWTPGMAWDRQAFVVLLDRSSGSTYEAVVSLTRQQVCSWKPIPGVQPALMDDEVYECDRLLKEDPDFLAALARRGIQDVNLVMVDYWTVGHFGIPEEQGQRLVRGLCFLRAEPCDNGYARPIEGLNPWIDLNRMQVVKIEDRGIWPLPPESCNFDELFFKDFRRDLKPLEITQPQGVSFQVQGHHIRWQKWDLRISFNPREGLVLHQVGYEDQGSPESGEQSRVRPILYRASVAEMVVPYGDPREPHVRKNAFDVGEYAIGMQANSLQLGCDCLGEIYYFDAHLHTNSGEPMLLKNAVCMHEEDFGILWKHSDWRTERAQVRRSRRLVISFFTTVGNYDYGFFWYFYQDGTIEFEAKLTGIINTCATLPGEEPEFGTLVAPQLSGLNHQHFFTVRLDMAVDGEQNSLYEVHSEALPLGPDNPHGNAFRAQSTLLKTEQEAAQTVDPLQGRYWKIVNPQRRNRLGQAVGYKLLPGENVQLLAHPNSWLYRRAGYLANHLWATPYHPEEKFPAGDYPNQHPGGEGLVKWTQANRAIENTELVLWYSFGCNHLPRPEDWPVMPVSYIGFMLKPVGFFDRNPALDVPPSPPKTKGCCGSSSN</sequence>
<name>A0ABT0C697_THEVL</name>
<comment type="similarity">
    <text evidence="1 6">Belongs to the copper/topaquinone oxidase family.</text>
</comment>
<reference evidence="11" key="1">
    <citation type="submission" date="2021-02" db="EMBL/GenBank/DDBJ databases">
        <title>The CRISPR/cas machinery reduction and long-range gene transfer in the hot spring cyanobacterium Synechococcus.</title>
        <authorList>
            <person name="Dvorak P."/>
            <person name="Jahodarova E."/>
            <person name="Hasler P."/>
            <person name="Poulickova A."/>
        </authorList>
    </citation>
    <scope>NUCLEOTIDE SEQUENCE</scope>
    <source>
        <strain evidence="11">Rupite</strain>
    </source>
</reference>
<dbReference type="EMBL" id="JAFIRA010000001">
    <property type="protein sequence ID" value="MCJ2541303.1"/>
    <property type="molecule type" value="Genomic_DNA"/>
</dbReference>
<dbReference type="SUPFAM" id="SSF49998">
    <property type="entry name" value="Amine oxidase catalytic domain"/>
    <property type="match status" value="1"/>
</dbReference>
<evidence type="ECO:0000313" key="11">
    <source>
        <dbReference type="EMBL" id="MCJ2541303.1"/>
    </source>
</evidence>
<keyword evidence="3 6" id="KW-0801">TPQ</keyword>
<dbReference type="InterPro" id="IPR015802">
    <property type="entry name" value="Cu_amine_oxidase_N3"/>
</dbReference>
<feature type="region of interest" description="Disordered" evidence="7">
    <location>
        <begin position="1"/>
        <end position="33"/>
    </location>
</feature>
<dbReference type="Gene3D" id="2.70.98.20">
    <property type="entry name" value="Copper amine oxidase, catalytic domain"/>
    <property type="match status" value="1"/>
</dbReference>
<dbReference type="PROSITE" id="PS01164">
    <property type="entry name" value="COPPER_AMINE_OXID_1"/>
    <property type="match status" value="1"/>
</dbReference>
<dbReference type="NCBIfam" id="NF008559">
    <property type="entry name" value="PRK11504.1"/>
    <property type="match status" value="1"/>
</dbReference>
<keyword evidence="2 6" id="KW-0479">Metal-binding</keyword>
<feature type="domain" description="Copper amine oxidase N3-terminal" evidence="9">
    <location>
        <begin position="119"/>
        <end position="215"/>
    </location>
</feature>
<comment type="cofactor">
    <cofactor evidence="6">
        <name>Cu cation</name>
        <dbReference type="ChEBI" id="CHEBI:23378"/>
    </cofactor>
    <text evidence="6">Contains 1 topaquinone per subunit.</text>
</comment>
<feature type="domain" description="Copper amine oxidase catalytic" evidence="8">
    <location>
        <begin position="240"/>
        <end position="651"/>
    </location>
</feature>
<evidence type="ECO:0000256" key="3">
    <source>
        <dbReference type="ARBA" id="ARBA00022772"/>
    </source>
</evidence>
<dbReference type="EC" id="1.4.3.-" evidence="6"/>
<dbReference type="Gene3D" id="3.10.450.40">
    <property type="match status" value="2"/>
</dbReference>
<comment type="PTM">
    <text evidence="6">Topaquinone (TPQ) is generated by copper-dependent autoxidation of a specific tyrosyl residue.</text>
</comment>
<dbReference type="InterPro" id="IPR000269">
    <property type="entry name" value="Cu_amine_oxidase"/>
</dbReference>
<evidence type="ECO:0000259" key="8">
    <source>
        <dbReference type="Pfam" id="PF01179"/>
    </source>
</evidence>
<keyword evidence="4 6" id="KW-0560">Oxidoreductase</keyword>
<proteinExistence type="inferred from homology"/>
<gene>
    <name evidence="11" type="ORF">JX360_00020</name>
</gene>
<dbReference type="Pfam" id="PF02728">
    <property type="entry name" value="Cu_amine_oxidN3"/>
    <property type="match status" value="1"/>
</dbReference>
<dbReference type="Pfam" id="PF21994">
    <property type="entry name" value="AGAO-like_N2"/>
    <property type="match status" value="1"/>
</dbReference>
<dbReference type="InterPro" id="IPR016182">
    <property type="entry name" value="Cu_amine_oxidase_N-reg"/>
</dbReference>
<dbReference type="InterPro" id="IPR015798">
    <property type="entry name" value="Cu_amine_oxidase_C"/>
</dbReference>
<evidence type="ECO:0000259" key="10">
    <source>
        <dbReference type="Pfam" id="PF21994"/>
    </source>
</evidence>
<dbReference type="PANTHER" id="PTHR10638">
    <property type="entry name" value="COPPER AMINE OXIDASE"/>
    <property type="match status" value="1"/>
</dbReference>
<dbReference type="PANTHER" id="PTHR10638:SF41">
    <property type="entry name" value="AMINE OXIDASE"/>
    <property type="match status" value="1"/>
</dbReference>
<dbReference type="SUPFAM" id="SSF54416">
    <property type="entry name" value="Amine oxidase N-terminal region"/>
    <property type="match status" value="2"/>
</dbReference>
<keyword evidence="5 6" id="KW-0186">Copper</keyword>
<feature type="compositionally biased region" description="Low complexity" evidence="7">
    <location>
        <begin position="20"/>
        <end position="33"/>
    </location>
</feature>
<evidence type="ECO:0000256" key="7">
    <source>
        <dbReference type="SAM" id="MobiDB-lite"/>
    </source>
</evidence>
<evidence type="ECO:0000256" key="4">
    <source>
        <dbReference type="ARBA" id="ARBA00023002"/>
    </source>
</evidence>
<feature type="compositionally biased region" description="Polar residues" evidence="7">
    <location>
        <begin position="1"/>
        <end position="19"/>
    </location>
</feature>
<dbReference type="Proteomes" id="UP000830835">
    <property type="component" value="Unassembled WGS sequence"/>
</dbReference>
<protein>
    <recommendedName>
        <fullName evidence="6">Amine oxidase</fullName>
        <ecNumber evidence="6">1.4.3.-</ecNumber>
    </recommendedName>
</protein>